<reference evidence="5 6" key="1">
    <citation type="journal article" date="2017" name="Int. J. Syst. Evol. Microbiol.">
        <title>Marinicauda algicola sp. nov., isolated from a marine red alga Rhodosorus marinus.</title>
        <authorList>
            <person name="Jeong S.E."/>
            <person name="Jeon S.H."/>
            <person name="Chun B.H."/>
            <person name="Kim D.W."/>
            <person name="Jeon C.O."/>
        </authorList>
    </citation>
    <scope>NUCLEOTIDE SEQUENCE [LARGE SCALE GENOMIC DNA]</scope>
    <source>
        <strain evidence="5 6">JCM 31718</strain>
    </source>
</reference>
<dbReference type="EMBL" id="SRXW01000002">
    <property type="protein sequence ID" value="TGY88990.1"/>
    <property type="molecule type" value="Genomic_DNA"/>
</dbReference>
<proteinExistence type="inferred from homology"/>
<dbReference type="PROSITE" id="PS00086">
    <property type="entry name" value="CYTOCHROME_P450"/>
    <property type="match status" value="1"/>
</dbReference>
<dbReference type="InterPro" id="IPR036396">
    <property type="entry name" value="Cyt_P450_sf"/>
</dbReference>
<sequence length="437" mass="47954">MRDTAPSADRPPALDLPPGCEIGRTSAVRSVLEPESQWPREILEEPILVRRTGGSTLALIADPAAVQRVLTGSEEEFPKWEIYERFLGRGIGPQSVSVASGRQWRRLRASLSPLFRAQVVDAEIPAFRAAADEVMTRWASSAHEEVDIAEDMAGLTLSVIWRVLRGDPAETPVAGHILPAVRELGAAQRAGDFRGVAEQLTGLAHRAAASPPGARFHPESPFCPIMGVEGESALSRAEQFDNLRALFGAGHDSTGLTLAWALWLVARSPRYQDRACEEIHAVAGSDPIRQDHLARLEFCAAVLSEAQRLYPSCVTSVRRTVESVELAGTVLPAGSILVLAFYAMHRHRRLWSFPDEFRPERFLPGSGEPVTPFAFLPFSAGRHVCLASRFGWHEALVVFASILRRWRVEADRSAAMKPRVTISARPGGPLRVRLSPR</sequence>
<keyword evidence="3 4" id="KW-0408">Iron</keyword>
<dbReference type="PANTHER" id="PTHR24305:SF166">
    <property type="entry name" value="CYTOCHROME P450 12A4, MITOCHONDRIAL-RELATED"/>
    <property type="match status" value="1"/>
</dbReference>
<dbReference type="GO" id="GO:0020037">
    <property type="term" value="F:heme binding"/>
    <property type="evidence" value="ECO:0007669"/>
    <property type="project" value="InterPro"/>
</dbReference>
<dbReference type="GO" id="GO:0004497">
    <property type="term" value="F:monooxygenase activity"/>
    <property type="evidence" value="ECO:0007669"/>
    <property type="project" value="UniProtKB-KW"/>
</dbReference>
<evidence type="ECO:0000313" key="6">
    <source>
        <dbReference type="Proteomes" id="UP000308054"/>
    </source>
</evidence>
<dbReference type="SUPFAM" id="SSF48264">
    <property type="entry name" value="Cytochrome P450"/>
    <property type="match status" value="1"/>
</dbReference>
<accession>A0A4S2H0C3</accession>
<dbReference type="GO" id="GO:0016705">
    <property type="term" value="F:oxidoreductase activity, acting on paired donors, with incorporation or reduction of molecular oxygen"/>
    <property type="evidence" value="ECO:0007669"/>
    <property type="project" value="InterPro"/>
</dbReference>
<organism evidence="5 6">
    <name type="scientific">Marinicauda algicola</name>
    <dbReference type="NCBI Taxonomy" id="2029849"/>
    <lineage>
        <taxon>Bacteria</taxon>
        <taxon>Pseudomonadati</taxon>
        <taxon>Pseudomonadota</taxon>
        <taxon>Alphaproteobacteria</taxon>
        <taxon>Maricaulales</taxon>
        <taxon>Maricaulaceae</taxon>
        <taxon>Marinicauda</taxon>
    </lineage>
</organism>
<keyword evidence="4" id="KW-0503">Monooxygenase</keyword>
<comment type="similarity">
    <text evidence="2 4">Belongs to the cytochrome P450 family.</text>
</comment>
<dbReference type="PRINTS" id="PR00385">
    <property type="entry name" value="P450"/>
</dbReference>
<comment type="cofactor">
    <cofactor evidence="1 3">
        <name>heme</name>
        <dbReference type="ChEBI" id="CHEBI:30413"/>
    </cofactor>
</comment>
<dbReference type="InterPro" id="IPR017972">
    <property type="entry name" value="Cyt_P450_CS"/>
</dbReference>
<keyword evidence="3 4" id="KW-0479">Metal-binding</keyword>
<comment type="caution">
    <text evidence="5">The sequence shown here is derived from an EMBL/GenBank/DDBJ whole genome shotgun (WGS) entry which is preliminary data.</text>
</comment>
<dbReference type="PRINTS" id="PR00463">
    <property type="entry name" value="EP450I"/>
</dbReference>
<dbReference type="InterPro" id="IPR001128">
    <property type="entry name" value="Cyt_P450"/>
</dbReference>
<keyword evidence="3 4" id="KW-0349">Heme</keyword>
<dbReference type="OrthoDB" id="9764248at2"/>
<name>A0A4S2H0C3_9PROT</name>
<dbReference type="Gene3D" id="1.10.630.10">
    <property type="entry name" value="Cytochrome P450"/>
    <property type="match status" value="1"/>
</dbReference>
<dbReference type="Pfam" id="PF00067">
    <property type="entry name" value="p450"/>
    <property type="match status" value="2"/>
</dbReference>
<keyword evidence="6" id="KW-1185">Reference proteome</keyword>
<dbReference type="Proteomes" id="UP000308054">
    <property type="component" value="Unassembled WGS sequence"/>
</dbReference>
<protein>
    <submittedName>
        <fullName evidence="5">Cytochrome P450</fullName>
    </submittedName>
</protein>
<dbReference type="GO" id="GO:0005506">
    <property type="term" value="F:iron ion binding"/>
    <property type="evidence" value="ECO:0007669"/>
    <property type="project" value="InterPro"/>
</dbReference>
<dbReference type="InterPro" id="IPR002401">
    <property type="entry name" value="Cyt_P450_E_grp-I"/>
</dbReference>
<dbReference type="AlphaFoldDB" id="A0A4S2H0C3"/>
<evidence type="ECO:0000256" key="4">
    <source>
        <dbReference type="RuleBase" id="RU000461"/>
    </source>
</evidence>
<evidence type="ECO:0000313" key="5">
    <source>
        <dbReference type="EMBL" id="TGY88990.1"/>
    </source>
</evidence>
<dbReference type="InterPro" id="IPR050121">
    <property type="entry name" value="Cytochrome_P450_monoxygenase"/>
</dbReference>
<gene>
    <name evidence="5" type="ORF">E5163_07610</name>
</gene>
<keyword evidence="4" id="KW-0560">Oxidoreductase</keyword>
<dbReference type="PANTHER" id="PTHR24305">
    <property type="entry name" value="CYTOCHROME P450"/>
    <property type="match status" value="1"/>
</dbReference>
<evidence type="ECO:0000256" key="1">
    <source>
        <dbReference type="ARBA" id="ARBA00001971"/>
    </source>
</evidence>
<evidence type="ECO:0000256" key="2">
    <source>
        <dbReference type="ARBA" id="ARBA00010617"/>
    </source>
</evidence>
<dbReference type="RefSeq" id="WP_135995530.1">
    <property type="nucleotide sequence ID" value="NZ_CP071057.1"/>
</dbReference>
<evidence type="ECO:0000256" key="3">
    <source>
        <dbReference type="PIRSR" id="PIRSR602401-1"/>
    </source>
</evidence>
<feature type="binding site" description="axial binding residue" evidence="3">
    <location>
        <position position="385"/>
    </location>
    <ligand>
        <name>heme</name>
        <dbReference type="ChEBI" id="CHEBI:30413"/>
    </ligand>
    <ligandPart>
        <name>Fe</name>
        <dbReference type="ChEBI" id="CHEBI:18248"/>
    </ligandPart>
</feature>